<dbReference type="InterPro" id="IPR036034">
    <property type="entry name" value="PDZ_sf"/>
</dbReference>
<evidence type="ECO:0000259" key="1">
    <source>
        <dbReference type="PROSITE" id="PS51494"/>
    </source>
</evidence>
<dbReference type="Pfam" id="PF05580">
    <property type="entry name" value="Peptidase_S55"/>
    <property type="match status" value="1"/>
</dbReference>
<protein>
    <submittedName>
        <fullName evidence="2">SpoIVB peptidase</fullName>
        <ecNumber evidence="2">3.4.21.116</ecNumber>
    </submittedName>
</protein>
<accession>A0A9D2PQM1</accession>
<dbReference type="AlphaFoldDB" id="A0A9D2PQM1"/>
<dbReference type="Proteomes" id="UP000823886">
    <property type="component" value="Unassembled WGS sequence"/>
</dbReference>
<reference evidence="2" key="1">
    <citation type="journal article" date="2021" name="PeerJ">
        <title>Extensive microbial diversity within the chicken gut microbiome revealed by metagenomics and culture.</title>
        <authorList>
            <person name="Gilroy R."/>
            <person name="Ravi A."/>
            <person name="Getino M."/>
            <person name="Pursley I."/>
            <person name="Horton D.L."/>
            <person name="Alikhan N.F."/>
            <person name="Baker D."/>
            <person name="Gharbi K."/>
            <person name="Hall N."/>
            <person name="Watson M."/>
            <person name="Adriaenssens E.M."/>
            <person name="Foster-Nyarko E."/>
            <person name="Jarju S."/>
            <person name="Secka A."/>
            <person name="Antonio M."/>
            <person name="Oren A."/>
            <person name="Chaudhuri R.R."/>
            <person name="La Ragione R."/>
            <person name="Hildebrand F."/>
            <person name="Pallen M.J."/>
        </authorList>
    </citation>
    <scope>NUCLEOTIDE SEQUENCE</scope>
    <source>
        <strain evidence="2">ChiBcec2-3848</strain>
    </source>
</reference>
<gene>
    <name evidence="2" type="primary">spoIVB</name>
    <name evidence="2" type="ORF">H9753_10460</name>
</gene>
<keyword evidence="2" id="KW-0378">Hydrolase</keyword>
<organism evidence="2 3">
    <name type="scientific">Candidatus Blautia merdavium</name>
    <dbReference type="NCBI Taxonomy" id="2838494"/>
    <lineage>
        <taxon>Bacteria</taxon>
        <taxon>Bacillati</taxon>
        <taxon>Bacillota</taxon>
        <taxon>Clostridia</taxon>
        <taxon>Lachnospirales</taxon>
        <taxon>Lachnospiraceae</taxon>
        <taxon>Blautia</taxon>
    </lineage>
</organism>
<reference evidence="2" key="2">
    <citation type="submission" date="2021-04" db="EMBL/GenBank/DDBJ databases">
        <authorList>
            <person name="Gilroy R."/>
        </authorList>
    </citation>
    <scope>NUCLEOTIDE SEQUENCE</scope>
    <source>
        <strain evidence="2">ChiBcec2-3848</strain>
    </source>
</reference>
<evidence type="ECO:0000313" key="2">
    <source>
        <dbReference type="EMBL" id="HJC64022.1"/>
    </source>
</evidence>
<evidence type="ECO:0000313" key="3">
    <source>
        <dbReference type="Proteomes" id="UP000823886"/>
    </source>
</evidence>
<sequence length="399" mass="43322">MSKKCYYRLFLFVLLIVDLLAAGYLGIRHLRDSLPDTVYLRRGTQDSLENILDLPLVSYPETIDVSDNGSYRIPCSFLGMIPLKEVQVETVEDKWVSVCGKPIGLYMETEGVLIVDTGEITVPGGQTVQPALNIARAGDYILEANGEKVSGKKDLIAKIKESSGEPMELLVNREGENIPISISPVKSSDGEYKLGIWVRDNTQGIGTMTYMDQEGKFGALGHGISDTDTGELLDVEGGELYEAQIVSVVKGTKGTPGELSGYIDYQPSKKIGTIDRNTEIGIFGTISDSAKAKLPLTLTEVGYKQEVVPGKAEIVTELDGEIGTYEVEITEIYMDRADTNKAFEICVTDPALLAKTGGIVQGMSGSPILQNGKLIGAVTHVFVQDSSKGYGIFIENMLW</sequence>
<dbReference type="Gene3D" id="2.30.42.10">
    <property type="match status" value="1"/>
</dbReference>
<dbReference type="PROSITE" id="PS51494">
    <property type="entry name" value="SPOIVB"/>
    <property type="match status" value="1"/>
</dbReference>
<dbReference type="InterPro" id="IPR014219">
    <property type="entry name" value="SpoIVB"/>
</dbReference>
<feature type="domain" description="Peptidase S55" evidence="1">
    <location>
        <begin position="176"/>
        <end position="399"/>
    </location>
</feature>
<dbReference type="NCBIfam" id="TIGR02860">
    <property type="entry name" value="spore_IV_B"/>
    <property type="match status" value="1"/>
</dbReference>
<dbReference type="InterPro" id="IPR008763">
    <property type="entry name" value="Peptidase_S55"/>
</dbReference>
<name>A0A9D2PQM1_9FIRM</name>
<dbReference type="EC" id="3.4.21.116" evidence="2"/>
<dbReference type="EMBL" id="DWVZ01000142">
    <property type="protein sequence ID" value="HJC64022.1"/>
    <property type="molecule type" value="Genomic_DNA"/>
</dbReference>
<proteinExistence type="predicted"/>
<comment type="caution">
    <text evidence="2">The sequence shown here is derived from an EMBL/GenBank/DDBJ whole genome shotgun (WGS) entry which is preliminary data.</text>
</comment>
<dbReference type="SUPFAM" id="SSF50156">
    <property type="entry name" value="PDZ domain-like"/>
    <property type="match status" value="1"/>
</dbReference>
<dbReference type="GO" id="GO:0016787">
    <property type="term" value="F:hydrolase activity"/>
    <property type="evidence" value="ECO:0007669"/>
    <property type="project" value="UniProtKB-KW"/>
</dbReference>